<proteinExistence type="predicted"/>
<reference evidence="3" key="1">
    <citation type="journal article" date="2019" name="Int. J. Syst. Evol. Microbiol.">
        <title>The Global Catalogue of Microorganisms (GCM) 10K type strain sequencing project: providing services to taxonomists for standard genome sequencing and annotation.</title>
        <authorList>
            <consortium name="The Broad Institute Genomics Platform"/>
            <consortium name="The Broad Institute Genome Sequencing Center for Infectious Disease"/>
            <person name="Wu L."/>
            <person name="Ma J."/>
        </authorList>
    </citation>
    <scope>NUCLEOTIDE SEQUENCE [LARGE SCALE GENOMIC DNA]</scope>
    <source>
        <strain evidence="3">JCM 16548</strain>
    </source>
</reference>
<dbReference type="Pfam" id="PF09350">
    <property type="entry name" value="DJC28_CD"/>
    <property type="match status" value="1"/>
</dbReference>
<comment type="caution">
    <text evidence="2">The sequence shown here is derived from an EMBL/GenBank/DDBJ whole genome shotgun (WGS) entry which is preliminary data.</text>
</comment>
<evidence type="ECO:0000313" key="2">
    <source>
        <dbReference type="EMBL" id="GAA3704533.1"/>
    </source>
</evidence>
<dbReference type="EMBL" id="BAAAYX010000005">
    <property type="protein sequence ID" value="GAA3704533.1"/>
    <property type="molecule type" value="Genomic_DNA"/>
</dbReference>
<accession>A0ABP7DH56</accession>
<name>A0ABP7DH56_9ACTN</name>
<dbReference type="RefSeq" id="WP_344812446.1">
    <property type="nucleotide sequence ID" value="NZ_BAAAYX010000005.1"/>
</dbReference>
<dbReference type="Proteomes" id="UP001500051">
    <property type="component" value="Unassembled WGS sequence"/>
</dbReference>
<dbReference type="InterPro" id="IPR018961">
    <property type="entry name" value="DnaJ_homolog_subfam-C_membr-28"/>
</dbReference>
<organism evidence="2 3">
    <name type="scientific">Microlunatus aurantiacus</name>
    <dbReference type="NCBI Taxonomy" id="446786"/>
    <lineage>
        <taxon>Bacteria</taxon>
        <taxon>Bacillati</taxon>
        <taxon>Actinomycetota</taxon>
        <taxon>Actinomycetes</taxon>
        <taxon>Propionibacteriales</taxon>
        <taxon>Propionibacteriaceae</taxon>
        <taxon>Microlunatus</taxon>
    </lineage>
</organism>
<protein>
    <submittedName>
        <fullName evidence="2">DUF1992 domain-containing protein</fullName>
    </submittedName>
</protein>
<evidence type="ECO:0000259" key="1">
    <source>
        <dbReference type="Pfam" id="PF09350"/>
    </source>
</evidence>
<keyword evidence="3" id="KW-1185">Reference proteome</keyword>
<sequence length="128" mass="14648">MTGYESWVDRQIREAQERGEFDNLRGSGEPLKGLGGRPDENWWVKGLLERENLRPPLPGSLLLRKEVAEIGELVADCTSEAQVREIAQDLHHRILTSRRRGIDGPRIVIPDVDVERVVREWREARSAS</sequence>
<gene>
    <name evidence="2" type="ORF">GCM10022204_22550</name>
</gene>
<feature type="domain" description="DnaJ homologue subfamily C member 28 conserved" evidence="1">
    <location>
        <begin position="7"/>
        <end position="74"/>
    </location>
</feature>
<evidence type="ECO:0000313" key="3">
    <source>
        <dbReference type="Proteomes" id="UP001500051"/>
    </source>
</evidence>